<accession>A0A835HV10</accession>
<dbReference type="OrthoDB" id="684652at2759"/>
<dbReference type="PANTHER" id="PTHR31301">
    <property type="entry name" value="LOB DOMAIN-CONTAINING PROTEIN 4-RELATED"/>
    <property type="match status" value="1"/>
</dbReference>
<protein>
    <recommendedName>
        <fullName evidence="2">LOB domain-containing protein</fullName>
    </recommendedName>
</protein>
<feature type="non-terminal residue" evidence="3">
    <location>
        <position position="1"/>
    </location>
</feature>
<dbReference type="Proteomes" id="UP000631114">
    <property type="component" value="Unassembled WGS sequence"/>
</dbReference>
<organism evidence="3 4">
    <name type="scientific">Coptis chinensis</name>
    <dbReference type="NCBI Taxonomy" id="261450"/>
    <lineage>
        <taxon>Eukaryota</taxon>
        <taxon>Viridiplantae</taxon>
        <taxon>Streptophyta</taxon>
        <taxon>Embryophyta</taxon>
        <taxon>Tracheophyta</taxon>
        <taxon>Spermatophyta</taxon>
        <taxon>Magnoliopsida</taxon>
        <taxon>Ranunculales</taxon>
        <taxon>Ranunculaceae</taxon>
        <taxon>Coptidoideae</taxon>
        <taxon>Coptis</taxon>
    </lineage>
</organism>
<dbReference type="InterPro" id="IPR004883">
    <property type="entry name" value="LOB"/>
</dbReference>
<proteinExistence type="inferred from homology"/>
<sequence>MSNSTRCAACKSLRRKCAQDCVLAPYFPSNNPQRFACVHKIFGASNVCRMLKQLPIPVRAAAADCLSDEATHRVQDPVYGCVKIIDQLQQQITMLQHELAKTQGEIAFYRAKQAQQSRMTQQAQEEQMSRDSVQQGEPSWLYSSHLEPLYFDLQSILDFNQQNDQ</sequence>
<comment type="caution">
    <text evidence="3">The sequence shown here is derived from an EMBL/GenBank/DDBJ whole genome shotgun (WGS) entry which is preliminary data.</text>
</comment>
<evidence type="ECO:0000313" key="3">
    <source>
        <dbReference type="EMBL" id="KAF9604722.1"/>
    </source>
</evidence>
<evidence type="ECO:0000256" key="1">
    <source>
        <dbReference type="ARBA" id="ARBA00005474"/>
    </source>
</evidence>
<dbReference type="PANTHER" id="PTHR31301:SF153">
    <property type="entry name" value="LOB DOMAIN-CONTAINING PROTEIN 26"/>
    <property type="match status" value="1"/>
</dbReference>
<comment type="similarity">
    <text evidence="1">Belongs to the LOB domain-containing protein family.</text>
</comment>
<evidence type="ECO:0000313" key="4">
    <source>
        <dbReference type="Proteomes" id="UP000631114"/>
    </source>
</evidence>
<reference evidence="3 4" key="1">
    <citation type="submission" date="2020-10" db="EMBL/GenBank/DDBJ databases">
        <title>The Coptis chinensis genome and diversification of protoberbering-type alkaloids.</title>
        <authorList>
            <person name="Wang B."/>
            <person name="Shu S."/>
            <person name="Song C."/>
            <person name="Liu Y."/>
        </authorList>
    </citation>
    <scope>NUCLEOTIDE SEQUENCE [LARGE SCALE GENOMIC DNA]</scope>
    <source>
        <strain evidence="3">HL-2020</strain>
        <tissue evidence="3">Leaf</tissue>
    </source>
</reference>
<name>A0A835HV10_9MAGN</name>
<evidence type="ECO:0000259" key="2">
    <source>
        <dbReference type="PROSITE" id="PS50891"/>
    </source>
</evidence>
<dbReference type="PROSITE" id="PS50891">
    <property type="entry name" value="LOB"/>
    <property type="match status" value="1"/>
</dbReference>
<gene>
    <name evidence="3" type="ORF">IFM89_009158</name>
</gene>
<dbReference type="EMBL" id="JADFTS010000005">
    <property type="protein sequence ID" value="KAF9604722.1"/>
    <property type="molecule type" value="Genomic_DNA"/>
</dbReference>
<keyword evidence="4" id="KW-1185">Reference proteome</keyword>
<feature type="domain" description="LOB" evidence="2">
    <location>
        <begin position="5"/>
        <end position="106"/>
    </location>
</feature>
<dbReference type="AlphaFoldDB" id="A0A835HV10"/>
<dbReference type="Pfam" id="PF03195">
    <property type="entry name" value="LOB"/>
    <property type="match status" value="1"/>
</dbReference>